<feature type="compositionally biased region" description="Basic and acidic residues" evidence="1">
    <location>
        <begin position="150"/>
        <end position="159"/>
    </location>
</feature>
<accession>A0A3P8GPA2</accession>
<dbReference type="GO" id="GO:0017071">
    <property type="term" value="C:intracellular cyclic nucleotide activated cation channel complex"/>
    <property type="evidence" value="ECO:0007669"/>
    <property type="project" value="TreeGrafter"/>
</dbReference>
<proteinExistence type="predicted"/>
<dbReference type="GO" id="GO:0005886">
    <property type="term" value="C:plasma membrane"/>
    <property type="evidence" value="ECO:0007669"/>
    <property type="project" value="TreeGrafter"/>
</dbReference>
<evidence type="ECO:0000256" key="1">
    <source>
        <dbReference type="SAM" id="MobiDB-lite"/>
    </source>
</evidence>
<evidence type="ECO:0000313" key="3">
    <source>
        <dbReference type="Proteomes" id="UP000272942"/>
    </source>
</evidence>
<feature type="region of interest" description="Disordered" evidence="1">
    <location>
        <begin position="92"/>
        <end position="159"/>
    </location>
</feature>
<evidence type="ECO:0000313" key="2">
    <source>
        <dbReference type="EMBL" id="VDP90872.1"/>
    </source>
</evidence>
<dbReference type="EMBL" id="UZAN01055507">
    <property type="protein sequence ID" value="VDP90872.1"/>
    <property type="molecule type" value="Genomic_DNA"/>
</dbReference>
<dbReference type="Gene3D" id="2.60.120.10">
    <property type="entry name" value="Jelly Rolls"/>
    <property type="match status" value="1"/>
</dbReference>
<sequence>MDSASANKENYRKIMDATLSCMHHLHAPEQVMDKVRTWFMYNWEQQKTFGKNRRTADVRSKGFSTLFSLSKQDFEEIMKNYPQAHQLLKKRSQRMLNRDKKKAKEAEKARRTREEKEDAELPEDEVVEVIPERPPTPRLMDTVVQVSHENGNDLEKGSA</sequence>
<feature type="compositionally biased region" description="Basic and acidic residues" evidence="1">
    <location>
        <begin position="96"/>
        <end position="116"/>
    </location>
</feature>
<dbReference type="PANTHER" id="PTHR45638">
    <property type="entry name" value="CYCLIC NUCLEOTIDE-GATED CATION CHANNEL SUBUNIT A"/>
    <property type="match status" value="1"/>
</dbReference>
<dbReference type="PANTHER" id="PTHR45638:SF1">
    <property type="entry name" value="CYCLIC NUCLEOTIDE-GATED ION CHANNEL SUBUNIT B, ISOFORM A"/>
    <property type="match status" value="1"/>
</dbReference>
<dbReference type="AlphaFoldDB" id="A0A3P8GPA2"/>
<dbReference type="InterPro" id="IPR050866">
    <property type="entry name" value="CNG_cation_channel"/>
</dbReference>
<reference evidence="2 3" key="1">
    <citation type="submission" date="2018-11" db="EMBL/GenBank/DDBJ databases">
        <authorList>
            <consortium name="Pathogen Informatics"/>
        </authorList>
    </citation>
    <scope>NUCLEOTIDE SEQUENCE [LARGE SCALE GENOMIC DNA]</scope>
    <source>
        <strain evidence="2 3">Egypt</strain>
    </source>
</reference>
<protein>
    <submittedName>
        <fullName evidence="2">Uncharacterized protein</fullName>
    </submittedName>
</protein>
<dbReference type="GO" id="GO:0005223">
    <property type="term" value="F:intracellularly cGMP-activated cation channel activity"/>
    <property type="evidence" value="ECO:0007669"/>
    <property type="project" value="TreeGrafter"/>
</dbReference>
<keyword evidence="3" id="KW-1185">Reference proteome</keyword>
<gene>
    <name evidence="2" type="ORF">ECPE_LOCUS13600</name>
</gene>
<dbReference type="GO" id="GO:0005222">
    <property type="term" value="F:intracellularly cAMP-activated cation channel activity"/>
    <property type="evidence" value="ECO:0007669"/>
    <property type="project" value="TreeGrafter"/>
</dbReference>
<feature type="compositionally biased region" description="Acidic residues" evidence="1">
    <location>
        <begin position="117"/>
        <end position="127"/>
    </location>
</feature>
<dbReference type="GO" id="GO:0030553">
    <property type="term" value="F:cGMP binding"/>
    <property type="evidence" value="ECO:0007669"/>
    <property type="project" value="TreeGrafter"/>
</dbReference>
<dbReference type="SUPFAM" id="SSF51206">
    <property type="entry name" value="cAMP-binding domain-like"/>
    <property type="match status" value="1"/>
</dbReference>
<dbReference type="InterPro" id="IPR014710">
    <property type="entry name" value="RmlC-like_jellyroll"/>
</dbReference>
<name>A0A3P8GPA2_9TREM</name>
<dbReference type="InterPro" id="IPR018490">
    <property type="entry name" value="cNMP-bd_dom_sf"/>
</dbReference>
<dbReference type="GO" id="GO:0044877">
    <property type="term" value="F:protein-containing complex binding"/>
    <property type="evidence" value="ECO:0007669"/>
    <property type="project" value="TreeGrafter"/>
</dbReference>
<dbReference type="OrthoDB" id="421226at2759"/>
<dbReference type="Proteomes" id="UP000272942">
    <property type="component" value="Unassembled WGS sequence"/>
</dbReference>
<organism evidence="2 3">
    <name type="scientific">Echinostoma caproni</name>
    <dbReference type="NCBI Taxonomy" id="27848"/>
    <lineage>
        <taxon>Eukaryota</taxon>
        <taxon>Metazoa</taxon>
        <taxon>Spiralia</taxon>
        <taxon>Lophotrochozoa</taxon>
        <taxon>Platyhelminthes</taxon>
        <taxon>Trematoda</taxon>
        <taxon>Digenea</taxon>
        <taxon>Plagiorchiida</taxon>
        <taxon>Echinostomata</taxon>
        <taxon>Echinostomatoidea</taxon>
        <taxon>Echinostomatidae</taxon>
        <taxon>Echinostoma</taxon>
    </lineage>
</organism>